<evidence type="ECO:0000313" key="3">
    <source>
        <dbReference type="Proteomes" id="UP000232412"/>
    </source>
</evidence>
<reference evidence="3" key="1">
    <citation type="submission" date="2016-12" db="EMBL/GenBank/DDBJ databases">
        <authorList>
            <person name="Herbold C."/>
        </authorList>
    </citation>
    <scope>NUCLEOTIDE SEQUENCE [LARGE SCALE GENOMIC DNA]</scope>
</reference>
<protein>
    <submittedName>
        <fullName evidence="2">Uncharacterized protein</fullName>
    </submittedName>
</protein>
<keyword evidence="1" id="KW-1133">Transmembrane helix</keyword>
<dbReference type="EMBL" id="FRFC01000004">
    <property type="protein sequence ID" value="SHO46325.1"/>
    <property type="molecule type" value="Genomic_DNA"/>
</dbReference>
<proteinExistence type="predicted"/>
<dbReference type="Proteomes" id="UP000232412">
    <property type="component" value="Unassembled WGS sequence"/>
</dbReference>
<dbReference type="AlphaFoldDB" id="A0A2H1EHS5"/>
<keyword evidence="1" id="KW-0812">Transmembrane</keyword>
<keyword evidence="3" id="KW-1185">Reference proteome</keyword>
<keyword evidence="1" id="KW-0472">Membrane</keyword>
<name>A0A2H1EHS5_9ARCH</name>
<dbReference type="RefSeq" id="WP_281259595.1">
    <property type="nucleotide sequence ID" value="NZ_FRFC01000004.1"/>
</dbReference>
<organism evidence="2 3">
    <name type="scientific">Nitrosotalea sinensis</name>
    <dbReference type="NCBI Taxonomy" id="1499975"/>
    <lineage>
        <taxon>Archaea</taxon>
        <taxon>Nitrososphaerota</taxon>
        <taxon>Nitrososphaeria</taxon>
        <taxon>Nitrosotaleales</taxon>
        <taxon>Nitrosotaleaceae</taxon>
        <taxon>Nitrosotalea</taxon>
    </lineage>
</organism>
<accession>A0A2H1EHS5</accession>
<sequence>MTHIDTVALASWSALTAICMIVVGFVYIRFTGHKKNEPSPS</sequence>
<gene>
    <name evidence="2" type="ORF">NSIN_30067</name>
</gene>
<evidence type="ECO:0000313" key="2">
    <source>
        <dbReference type="EMBL" id="SHO46325.1"/>
    </source>
</evidence>
<evidence type="ECO:0000256" key="1">
    <source>
        <dbReference type="SAM" id="Phobius"/>
    </source>
</evidence>
<feature type="transmembrane region" description="Helical" evidence="1">
    <location>
        <begin position="6"/>
        <end position="28"/>
    </location>
</feature>